<dbReference type="Proteomes" id="UP001499978">
    <property type="component" value="Unassembled WGS sequence"/>
</dbReference>
<evidence type="ECO:0000313" key="1">
    <source>
        <dbReference type="EMBL" id="GAA2528386.1"/>
    </source>
</evidence>
<organism evidence="1 2">
    <name type="scientific">Pilimelia columellifera subsp. columellifera</name>
    <dbReference type="NCBI Taxonomy" id="706583"/>
    <lineage>
        <taxon>Bacteria</taxon>
        <taxon>Bacillati</taxon>
        <taxon>Actinomycetota</taxon>
        <taxon>Actinomycetes</taxon>
        <taxon>Micromonosporales</taxon>
        <taxon>Micromonosporaceae</taxon>
        <taxon>Pilimelia</taxon>
    </lineage>
</organism>
<protein>
    <recommendedName>
        <fullName evidence="3">Guanylate cyclase domain-containing protein</fullName>
    </recommendedName>
</protein>
<evidence type="ECO:0000313" key="2">
    <source>
        <dbReference type="Proteomes" id="UP001499978"/>
    </source>
</evidence>
<name>A0ABN3NNC1_9ACTN</name>
<gene>
    <name evidence="1" type="ORF">GCM10010201_29160</name>
</gene>
<proteinExistence type="predicted"/>
<keyword evidence="2" id="KW-1185">Reference proteome</keyword>
<dbReference type="RefSeq" id="WP_344173367.1">
    <property type="nucleotide sequence ID" value="NZ_BAAARY010000015.1"/>
</dbReference>
<accession>A0ABN3NNC1</accession>
<sequence length="265" mass="27789">MQFTPYEQSRPLPPYQAILAVDAAGFTSRPGSSHDHVAQLIPTLVGEVVSAAGMADEWASRGFFGHTGDGFAAGLPTRCLPYLIHPFPDLLQQRLDRLRRETGDALRLRVAVHVGPLPTEVGAYGVSGNGDARNDTHRLLDCDAVKDALARNSARVTLVALVISDRVFHDVVDAGYAGLHIDHFRAVTATVAGKSFQQPAWVYVPAPSGGGGDAPALAGDAVRPDGAPAATPARARASVQTNHGQVIDRMSGTMHIGRIGAGGPA</sequence>
<reference evidence="1 2" key="1">
    <citation type="journal article" date="2019" name="Int. J. Syst. Evol. Microbiol.">
        <title>The Global Catalogue of Microorganisms (GCM) 10K type strain sequencing project: providing services to taxonomists for standard genome sequencing and annotation.</title>
        <authorList>
            <consortium name="The Broad Institute Genomics Platform"/>
            <consortium name="The Broad Institute Genome Sequencing Center for Infectious Disease"/>
            <person name="Wu L."/>
            <person name="Ma J."/>
        </authorList>
    </citation>
    <scope>NUCLEOTIDE SEQUENCE [LARGE SCALE GENOMIC DNA]</scope>
    <source>
        <strain evidence="1 2">JCM 3367</strain>
    </source>
</reference>
<comment type="caution">
    <text evidence="1">The sequence shown here is derived from an EMBL/GenBank/DDBJ whole genome shotgun (WGS) entry which is preliminary data.</text>
</comment>
<evidence type="ECO:0008006" key="3">
    <source>
        <dbReference type="Google" id="ProtNLM"/>
    </source>
</evidence>
<dbReference type="EMBL" id="BAAARY010000015">
    <property type="protein sequence ID" value="GAA2528386.1"/>
    <property type="molecule type" value="Genomic_DNA"/>
</dbReference>